<keyword evidence="1" id="KW-0808">Transferase</keyword>
<comment type="cofactor">
    <cofactor evidence="3">
        <name>Zn(2+)</name>
        <dbReference type="ChEBI" id="CHEBI:29105"/>
    </cofactor>
    <text evidence="3">Binds 1 zinc ion per subunit.</text>
</comment>
<dbReference type="InterPro" id="IPR029035">
    <property type="entry name" value="DHS-like_NAD/FAD-binding_dom"/>
</dbReference>
<reference evidence="6 7" key="1">
    <citation type="submission" date="2020-07" db="EMBL/GenBank/DDBJ databases">
        <title>Diversity of carbapenemase encoding genes among Pseudomonas putida group clinical isolates in a tertiary Brazilian hospital.</title>
        <authorList>
            <person name="Alberto-Lei F."/>
            <person name="Nodari C.S."/>
            <person name="Streling A.P."/>
            <person name="Paulino J.T."/>
            <person name="Bessa-Neto F.O."/>
            <person name="Cayo R."/>
            <person name="Gales A.C."/>
        </authorList>
    </citation>
    <scope>NUCLEOTIDE SEQUENCE [LARGE SCALE GENOMIC DNA]</scope>
    <source>
        <strain evidence="6 7">12464</strain>
    </source>
</reference>
<keyword evidence="3 4" id="KW-0479">Metal-binding</keyword>
<keyword evidence="3" id="KW-0963">Cytoplasm</keyword>
<dbReference type="GO" id="GO:0036054">
    <property type="term" value="F:protein-malonyllysine demalonylase activity"/>
    <property type="evidence" value="ECO:0007669"/>
    <property type="project" value="InterPro"/>
</dbReference>
<evidence type="ECO:0000256" key="2">
    <source>
        <dbReference type="ARBA" id="ARBA00023027"/>
    </source>
</evidence>
<dbReference type="PANTHER" id="PTHR11085">
    <property type="entry name" value="NAD-DEPENDENT PROTEIN DEACYLASE SIRTUIN-5, MITOCHONDRIAL-RELATED"/>
    <property type="match status" value="1"/>
</dbReference>
<comment type="function">
    <text evidence="3">NAD-dependent lysine deacetylase and desuccinylase that specifically removes acetyl and succinyl groups on target proteins. Modulates the activities of several proteins which are inactive in their acylated form.</text>
</comment>
<feature type="binding site" evidence="3">
    <location>
        <position position="70"/>
    </location>
    <ligand>
        <name>substrate</name>
    </ligand>
</feature>
<dbReference type="HAMAP" id="MF_01121">
    <property type="entry name" value="Sirtuin_ClassIII"/>
    <property type="match status" value="1"/>
</dbReference>
<proteinExistence type="inferred from homology"/>
<comment type="subcellular location">
    <subcellularLocation>
        <location evidence="3">Cytoplasm</location>
    </subcellularLocation>
</comment>
<feature type="binding site" evidence="3">
    <location>
        <position position="239"/>
    </location>
    <ligand>
        <name>NAD(+)</name>
        <dbReference type="ChEBI" id="CHEBI:57540"/>
    </ligand>
</feature>
<dbReference type="GO" id="GO:0036055">
    <property type="term" value="F:protein-succinyllysine desuccinylase activity"/>
    <property type="evidence" value="ECO:0007669"/>
    <property type="project" value="UniProtKB-UniRule"/>
</dbReference>
<dbReference type="NCBIfam" id="NF001753">
    <property type="entry name" value="PRK00481.1-3"/>
    <property type="match status" value="1"/>
</dbReference>
<comment type="caution">
    <text evidence="3">Lacks conserved residue(s) required for the propagation of feature annotation.</text>
</comment>
<protein>
    <recommendedName>
        <fullName evidence="3">NAD-dependent protein deacylase</fullName>
        <ecNumber evidence="3">2.3.1.286</ecNumber>
    </recommendedName>
    <alternativeName>
        <fullName evidence="3">Regulatory protein SIR2 homolog</fullName>
    </alternativeName>
</protein>
<dbReference type="Gene3D" id="3.30.1600.10">
    <property type="entry name" value="SIR2/SIRT2 'Small Domain"/>
    <property type="match status" value="1"/>
</dbReference>
<dbReference type="EC" id="2.3.1.286" evidence="3"/>
<feature type="binding site" evidence="3">
    <location>
        <begin position="101"/>
        <end position="104"/>
    </location>
    <ligand>
        <name>NAD(+)</name>
        <dbReference type="ChEBI" id="CHEBI:57540"/>
    </ligand>
</feature>
<feature type="binding site" evidence="3">
    <location>
        <begin position="221"/>
        <end position="223"/>
    </location>
    <ligand>
        <name>NAD(+)</name>
        <dbReference type="ChEBI" id="CHEBI:57540"/>
    </ligand>
</feature>
<gene>
    <name evidence="3" type="primary">cobB</name>
    <name evidence="6" type="ORF">H4C47_26825</name>
</gene>
<dbReference type="EMBL" id="JACGDG010000043">
    <property type="protein sequence ID" value="MBA6119319.1"/>
    <property type="molecule type" value="Genomic_DNA"/>
</dbReference>
<evidence type="ECO:0000259" key="5">
    <source>
        <dbReference type="PROSITE" id="PS50305"/>
    </source>
</evidence>
<dbReference type="InterPro" id="IPR003000">
    <property type="entry name" value="Sirtuin"/>
</dbReference>
<comment type="caution">
    <text evidence="6">The sequence shown here is derived from an EMBL/GenBank/DDBJ whole genome shotgun (WGS) entry which is preliminary data.</text>
</comment>
<dbReference type="PANTHER" id="PTHR11085:SF10">
    <property type="entry name" value="NAD-DEPENDENT PROTEIN DEACYLASE SIRTUIN-5, MITOCHONDRIAL-RELATED"/>
    <property type="match status" value="1"/>
</dbReference>
<dbReference type="Gene3D" id="3.40.50.1220">
    <property type="entry name" value="TPP-binding domain"/>
    <property type="match status" value="1"/>
</dbReference>
<evidence type="ECO:0000256" key="1">
    <source>
        <dbReference type="ARBA" id="ARBA00022679"/>
    </source>
</evidence>
<sequence>MDSLTKAADALRSAQHIMVITGAGISAGSGISTFRDRLTGLWERQDPQRLESAQAFRENPALVWGWYLWRRQQVMQAQPNAAHRAIHRLCGSGRSVTVVTQNVDDLHERAGNQDVLHLHGSLIYPKCFACHRYVAEPLVFPITPTEGALIEPPRCRRCNGRLRPGMVWFGEDLPPGAWKTASRAARQCDALLSIGISGVVRPAADLPDIALGSGAVVIHVNTIDVSMNGPNEIMLIGPAEKAVPNLIGLALSS</sequence>
<dbReference type="AlphaFoldDB" id="A0A7W2QM50"/>
<comment type="domain">
    <text evidence="3">2 residues (Tyr-67 and Arg-70) present in a large hydrophobic pocket are probably involved in substrate specificity. They are important for desuccinylation activity, but dispensable for deacetylation activity.</text>
</comment>
<dbReference type="InterPro" id="IPR027546">
    <property type="entry name" value="Sirtuin_class_III"/>
</dbReference>
<evidence type="ECO:0000313" key="7">
    <source>
        <dbReference type="Proteomes" id="UP000553948"/>
    </source>
</evidence>
<dbReference type="RefSeq" id="WP_028697901.1">
    <property type="nucleotide sequence ID" value="NZ_JACGDG010000043.1"/>
</dbReference>
<comment type="similarity">
    <text evidence="3">Belongs to the sirtuin family. Class III subfamily.</text>
</comment>
<comment type="catalytic activity">
    <reaction evidence="3">
        <text>N(6)-succinyl-L-lysyl-[protein] + NAD(+) + H2O = 2''-O-succinyl-ADP-D-ribose + nicotinamide + L-lysyl-[protein]</text>
        <dbReference type="Rhea" id="RHEA:47668"/>
        <dbReference type="Rhea" id="RHEA-COMP:9752"/>
        <dbReference type="Rhea" id="RHEA-COMP:11877"/>
        <dbReference type="ChEBI" id="CHEBI:15377"/>
        <dbReference type="ChEBI" id="CHEBI:17154"/>
        <dbReference type="ChEBI" id="CHEBI:29969"/>
        <dbReference type="ChEBI" id="CHEBI:57540"/>
        <dbReference type="ChEBI" id="CHEBI:87830"/>
        <dbReference type="ChEBI" id="CHEBI:87832"/>
    </reaction>
</comment>
<keyword evidence="2 3" id="KW-0520">NAD</keyword>
<dbReference type="InterPro" id="IPR026591">
    <property type="entry name" value="Sirtuin_cat_small_dom_sf"/>
</dbReference>
<dbReference type="PROSITE" id="PS50305">
    <property type="entry name" value="SIRTUIN"/>
    <property type="match status" value="1"/>
</dbReference>
<dbReference type="InterPro" id="IPR050134">
    <property type="entry name" value="NAD-dep_sirtuin_deacylases"/>
</dbReference>
<organism evidence="6 7">
    <name type="scientific">Pseudomonas putida</name>
    <name type="common">Arthrobacter siderocapsulatus</name>
    <dbReference type="NCBI Taxonomy" id="303"/>
    <lineage>
        <taxon>Bacteria</taxon>
        <taxon>Pseudomonadati</taxon>
        <taxon>Pseudomonadota</taxon>
        <taxon>Gammaproteobacteria</taxon>
        <taxon>Pseudomonadales</taxon>
        <taxon>Pseudomonadaceae</taxon>
        <taxon>Pseudomonas</taxon>
    </lineage>
</organism>
<feature type="binding site" evidence="3 4">
    <location>
        <position position="158"/>
    </location>
    <ligand>
        <name>Zn(2+)</name>
        <dbReference type="ChEBI" id="CHEBI:29105"/>
    </ligand>
</feature>
<keyword evidence="3 4" id="KW-0862">Zinc</keyword>
<feature type="binding site" evidence="3">
    <location>
        <position position="67"/>
    </location>
    <ligand>
        <name>substrate</name>
    </ligand>
</feature>
<name>A0A7W2QM50_PSEPU</name>
<dbReference type="GO" id="GO:0070403">
    <property type="term" value="F:NAD+ binding"/>
    <property type="evidence" value="ECO:0007669"/>
    <property type="project" value="UniProtKB-UniRule"/>
</dbReference>
<feature type="binding site" evidence="3 4">
    <location>
        <position position="127"/>
    </location>
    <ligand>
        <name>Zn(2+)</name>
        <dbReference type="ChEBI" id="CHEBI:29105"/>
    </ligand>
</feature>
<dbReference type="GO" id="GO:0005737">
    <property type="term" value="C:cytoplasm"/>
    <property type="evidence" value="ECO:0007669"/>
    <property type="project" value="UniProtKB-SubCell"/>
</dbReference>
<dbReference type="GO" id="GO:0008270">
    <property type="term" value="F:zinc ion binding"/>
    <property type="evidence" value="ECO:0007669"/>
    <property type="project" value="UniProtKB-UniRule"/>
</dbReference>
<dbReference type="Pfam" id="PF02146">
    <property type="entry name" value="SIR2"/>
    <property type="match status" value="1"/>
</dbReference>
<evidence type="ECO:0000256" key="4">
    <source>
        <dbReference type="PROSITE-ProRule" id="PRU00236"/>
    </source>
</evidence>
<evidence type="ECO:0000313" key="6">
    <source>
        <dbReference type="EMBL" id="MBA6119319.1"/>
    </source>
</evidence>
<dbReference type="Proteomes" id="UP000553948">
    <property type="component" value="Unassembled WGS sequence"/>
</dbReference>
<dbReference type="SUPFAM" id="SSF52467">
    <property type="entry name" value="DHS-like NAD/FAD-binding domain"/>
    <property type="match status" value="1"/>
</dbReference>
<feature type="active site" description="Proton acceptor" evidence="3 4">
    <location>
        <position position="119"/>
    </location>
</feature>
<feature type="binding site" evidence="3 4">
    <location>
        <position position="155"/>
    </location>
    <ligand>
        <name>Zn(2+)</name>
        <dbReference type="ChEBI" id="CHEBI:29105"/>
    </ligand>
</feature>
<dbReference type="InterPro" id="IPR026590">
    <property type="entry name" value="Ssirtuin_cat_dom"/>
</dbReference>
<accession>A0A7W2QM50</accession>
<evidence type="ECO:0000256" key="3">
    <source>
        <dbReference type="HAMAP-Rule" id="MF_01121"/>
    </source>
</evidence>
<feature type="binding site" evidence="3 4">
    <location>
        <position position="130"/>
    </location>
    <ligand>
        <name>Zn(2+)</name>
        <dbReference type="ChEBI" id="CHEBI:29105"/>
    </ligand>
</feature>
<dbReference type="GO" id="GO:0017136">
    <property type="term" value="F:histone deacetylase activity, NAD-dependent"/>
    <property type="evidence" value="ECO:0007669"/>
    <property type="project" value="TreeGrafter"/>
</dbReference>
<comment type="catalytic activity">
    <reaction evidence="3">
        <text>N(6)-acetyl-L-lysyl-[protein] + NAD(+) + H2O = 2''-O-acetyl-ADP-D-ribose + nicotinamide + L-lysyl-[protein]</text>
        <dbReference type="Rhea" id="RHEA:43636"/>
        <dbReference type="Rhea" id="RHEA-COMP:9752"/>
        <dbReference type="Rhea" id="RHEA-COMP:10731"/>
        <dbReference type="ChEBI" id="CHEBI:15377"/>
        <dbReference type="ChEBI" id="CHEBI:17154"/>
        <dbReference type="ChEBI" id="CHEBI:29969"/>
        <dbReference type="ChEBI" id="CHEBI:57540"/>
        <dbReference type="ChEBI" id="CHEBI:61930"/>
        <dbReference type="ChEBI" id="CHEBI:83767"/>
        <dbReference type="EC" id="2.3.1.286"/>
    </reaction>
</comment>
<feature type="domain" description="Deacetylase sirtuin-type" evidence="5">
    <location>
        <begin position="1"/>
        <end position="249"/>
    </location>
</feature>